<dbReference type="SUPFAM" id="SSF56112">
    <property type="entry name" value="Protein kinase-like (PK-like)"/>
    <property type="match status" value="1"/>
</dbReference>
<dbReference type="Pfam" id="PF01636">
    <property type="entry name" value="APH"/>
    <property type="match status" value="1"/>
</dbReference>
<sequence length="284" mass="31303">MSPTSANSTGSKPLPKWLQVRMAASALLRGRLGTGNITMLPFNKVVKTNVQPNEIAALEYVAANTTIPVPKVLKIYDRQPDGSATIVMTQMPGVDLWVALRSMTPGQITSAARQVAGYLAQLRQLAPQQSVIGGTIPGSQGADDRLGSYPWGPFQNMADFHTYVRLGQPLADWSHQPAVMEVHGKPEGAYKLQFCHADLAPRNILADPKTGEITAIVDWEFGGWYPEYWEYTRMYFGGVPPVCEPWFAAIEKEDGIKKYPTEWKAEEAVLIRAGVFGYEMVDSD</sequence>
<evidence type="ECO:0000313" key="3">
    <source>
        <dbReference type="Proteomes" id="UP001304895"/>
    </source>
</evidence>
<dbReference type="PANTHER" id="PTHR21310">
    <property type="entry name" value="AMINOGLYCOSIDE PHOSPHOTRANSFERASE-RELATED-RELATED"/>
    <property type="match status" value="1"/>
</dbReference>
<keyword evidence="3" id="KW-1185">Reference proteome</keyword>
<accession>A0AAN6ZEZ9</accession>
<feature type="domain" description="Aminoglycoside phosphotransferase" evidence="1">
    <location>
        <begin position="52"/>
        <end position="255"/>
    </location>
</feature>
<keyword evidence="2" id="KW-0418">Kinase</keyword>
<protein>
    <submittedName>
        <fullName evidence="2">Kinase-like protein</fullName>
    </submittedName>
</protein>
<dbReference type="CDD" id="cd05120">
    <property type="entry name" value="APH_ChoK_like"/>
    <property type="match status" value="1"/>
</dbReference>
<evidence type="ECO:0000259" key="1">
    <source>
        <dbReference type="Pfam" id="PF01636"/>
    </source>
</evidence>
<dbReference type="InterPro" id="IPR051678">
    <property type="entry name" value="AGP_Transferase"/>
</dbReference>
<dbReference type="InterPro" id="IPR011009">
    <property type="entry name" value="Kinase-like_dom_sf"/>
</dbReference>
<dbReference type="PANTHER" id="PTHR21310:SF58">
    <property type="entry name" value="AMINOGLYCOSIDE PHOSPHOTRANSFERASE DOMAIN-CONTAINING PROTEIN"/>
    <property type="match status" value="1"/>
</dbReference>
<keyword evidence="2" id="KW-0808">Transferase</keyword>
<dbReference type="Proteomes" id="UP001304895">
    <property type="component" value="Unassembled WGS sequence"/>
</dbReference>
<name>A0AAN6ZEZ9_9PEZI</name>
<reference evidence="2" key="1">
    <citation type="journal article" date="2023" name="Mol. Phylogenet. Evol.">
        <title>Genome-scale phylogeny and comparative genomics of the fungal order Sordariales.</title>
        <authorList>
            <person name="Hensen N."/>
            <person name="Bonometti L."/>
            <person name="Westerberg I."/>
            <person name="Brannstrom I.O."/>
            <person name="Guillou S."/>
            <person name="Cros-Aarteil S."/>
            <person name="Calhoun S."/>
            <person name="Haridas S."/>
            <person name="Kuo A."/>
            <person name="Mondo S."/>
            <person name="Pangilinan J."/>
            <person name="Riley R."/>
            <person name="LaButti K."/>
            <person name="Andreopoulos B."/>
            <person name="Lipzen A."/>
            <person name="Chen C."/>
            <person name="Yan M."/>
            <person name="Daum C."/>
            <person name="Ng V."/>
            <person name="Clum A."/>
            <person name="Steindorff A."/>
            <person name="Ohm R.A."/>
            <person name="Martin F."/>
            <person name="Silar P."/>
            <person name="Natvig D.O."/>
            <person name="Lalanne C."/>
            <person name="Gautier V."/>
            <person name="Ament-Velasquez S.L."/>
            <person name="Kruys A."/>
            <person name="Hutchinson M.I."/>
            <person name="Powell A.J."/>
            <person name="Barry K."/>
            <person name="Miller A.N."/>
            <person name="Grigoriev I.V."/>
            <person name="Debuchy R."/>
            <person name="Gladieux P."/>
            <person name="Hiltunen Thoren M."/>
            <person name="Johannesson H."/>
        </authorList>
    </citation>
    <scope>NUCLEOTIDE SEQUENCE</scope>
    <source>
        <strain evidence="2">CBS 123565</strain>
    </source>
</reference>
<dbReference type="GO" id="GO:0016301">
    <property type="term" value="F:kinase activity"/>
    <property type="evidence" value="ECO:0007669"/>
    <property type="project" value="UniProtKB-KW"/>
</dbReference>
<evidence type="ECO:0000313" key="2">
    <source>
        <dbReference type="EMBL" id="KAK4135261.1"/>
    </source>
</evidence>
<organism evidence="2 3">
    <name type="scientific">Trichocladium antarcticum</name>
    <dbReference type="NCBI Taxonomy" id="1450529"/>
    <lineage>
        <taxon>Eukaryota</taxon>
        <taxon>Fungi</taxon>
        <taxon>Dikarya</taxon>
        <taxon>Ascomycota</taxon>
        <taxon>Pezizomycotina</taxon>
        <taxon>Sordariomycetes</taxon>
        <taxon>Sordariomycetidae</taxon>
        <taxon>Sordariales</taxon>
        <taxon>Chaetomiaceae</taxon>
        <taxon>Trichocladium</taxon>
    </lineage>
</organism>
<dbReference type="EMBL" id="MU853406">
    <property type="protein sequence ID" value="KAK4135261.1"/>
    <property type="molecule type" value="Genomic_DNA"/>
</dbReference>
<dbReference type="InterPro" id="IPR002575">
    <property type="entry name" value="Aminoglycoside_PTrfase"/>
</dbReference>
<reference evidence="2" key="2">
    <citation type="submission" date="2023-05" db="EMBL/GenBank/DDBJ databases">
        <authorList>
            <consortium name="Lawrence Berkeley National Laboratory"/>
            <person name="Steindorff A."/>
            <person name="Hensen N."/>
            <person name="Bonometti L."/>
            <person name="Westerberg I."/>
            <person name="Brannstrom I.O."/>
            <person name="Guillou S."/>
            <person name="Cros-Aarteil S."/>
            <person name="Calhoun S."/>
            <person name="Haridas S."/>
            <person name="Kuo A."/>
            <person name="Mondo S."/>
            <person name="Pangilinan J."/>
            <person name="Riley R."/>
            <person name="Labutti K."/>
            <person name="Andreopoulos B."/>
            <person name="Lipzen A."/>
            <person name="Chen C."/>
            <person name="Yanf M."/>
            <person name="Daum C."/>
            <person name="Ng V."/>
            <person name="Clum A."/>
            <person name="Ohm R."/>
            <person name="Martin F."/>
            <person name="Silar P."/>
            <person name="Natvig D."/>
            <person name="Lalanne C."/>
            <person name="Gautier V."/>
            <person name="Ament-Velasquez S.L."/>
            <person name="Kruys A."/>
            <person name="Hutchinson M.I."/>
            <person name="Powell A.J."/>
            <person name="Barry K."/>
            <person name="Miller A.N."/>
            <person name="Grigoriev I.V."/>
            <person name="Debuchy R."/>
            <person name="Gladieux P."/>
            <person name="Thoren M.H."/>
            <person name="Johannesson H."/>
        </authorList>
    </citation>
    <scope>NUCLEOTIDE SEQUENCE</scope>
    <source>
        <strain evidence="2">CBS 123565</strain>
    </source>
</reference>
<dbReference type="AlphaFoldDB" id="A0AAN6ZEZ9"/>
<proteinExistence type="predicted"/>
<gene>
    <name evidence="2" type="ORF">BT67DRAFT_419458</name>
</gene>
<dbReference type="Gene3D" id="3.90.1200.10">
    <property type="match status" value="1"/>
</dbReference>
<comment type="caution">
    <text evidence="2">The sequence shown here is derived from an EMBL/GenBank/DDBJ whole genome shotgun (WGS) entry which is preliminary data.</text>
</comment>